<dbReference type="PANTHER" id="PTHR10876:SF0">
    <property type="entry name" value="ZINC FINGER PROTEIN ZPR1"/>
    <property type="match status" value="1"/>
</dbReference>
<keyword evidence="7" id="KW-1185">Reference proteome</keyword>
<reference evidence="6 7" key="1">
    <citation type="submission" date="2017-04" db="EMBL/GenBank/DDBJ databases">
        <title>Genome Sequence of the Model Brown-Rot Fungus Postia placenta SB12.</title>
        <authorList>
            <consortium name="DOE Joint Genome Institute"/>
            <person name="Gaskell J."/>
            <person name="Kersten P."/>
            <person name="Larrondo L.F."/>
            <person name="Canessa P."/>
            <person name="Martinez D."/>
            <person name="Hibbett D."/>
            <person name="Schmoll M."/>
            <person name="Kubicek C.P."/>
            <person name="Martinez A.T."/>
            <person name="Yadav J."/>
            <person name="Master E."/>
            <person name="Magnuson J.K."/>
            <person name="James T."/>
            <person name="Yaver D."/>
            <person name="Berka R."/>
            <person name="Labutti K."/>
            <person name="Lipzen A."/>
            <person name="Aerts A."/>
            <person name="Barry K."/>
            <person name="Henrissat B."/>
            <person name="Blanchette R."/>
            <person name="Grigoriev I."/>
            <person name="Cullen D."/>
        </authorList>
    </citation>
    <scope>NUCLEOTIDE SEQUENCE [LARGE SCALE GENOMIC DNA]</scope>
    <source>
        <strain evidence="6 7">MAD-698-R-SB12</strain>
    </source>
</reference>
<dbReference type="STRING" id="670580.A0A1X6N6Y3"/>
<dbReference type="Gene3D" id="2.20.25.420">
    <property type="entry name" value="ZPR1, zinc finger domain"/>
    <property type="match status" value="1"/>
</dbReference>
<dbReference type="RefSeq" id="XP_024341036.1">
    <property type="nucleotide sequence ID" value="XM_024484760.1"/>
</dbReference>
<dbReference type="InterPro" id="IPR056180">
    <property type="entry name" value="ZPR1_jr_dom"/>
</dbReference>
<evidence type="ECO:0000256" key="1">
    <source>
        <dbReference type="ARBA" id="ARBA00008354"/>
    </source>
</evidence>
<dbReference type="InterPro" id="IPR042452">
    <property type="entry name" value="ZPR1_Znf1/2"/>
</dbReference>
<evidence type="ECO:0000256" key="2">
    <source>
        <dbReference type="ARBA" id="ARBA00022723"/>
    </source>
</evidence>
<proteinExistence type="inferred from homology"/>
<dbReference type="FunFam" id="2.20.25.420:FF:000001">
    <property type="entry name" value="Zinc finger protein ZPR1"/>
    <property type="match status" value="1"/>
</dbReference>
<dbReference type="GO" id="GO:0005634">
    <property type="term" value="C:nucleus"/>
    <property type="evidence" value="ECO:0007669"/>
    <property type="project" value="TreeGrafter"/>
</dbReference>
<dbReference type="Pfam" id="PF03367">
    <property type="entry name" value="Zn_ribbon_ZPR1"/>
    <property type="match status" value="1"/>
</dbReference>
<evidence type="ECO:0000256" key="3">
    <source>
        <dbReference type="ARBA" id="ARBA00022771"/>
    </source>
</evidence>
<evidence type="ECO:0000313" key="6">
    <source>
        <dbReference type="EMBL" id="OSX64242.1"/>
    </source>
</evidence>
<comment type="similarity">
    <text evidence="1">Belongs to the ZPR1 family.</text>
</comment>
<dbReference type="Proteomes" id="UP000194127">
    <property type="component" value="Unassembled WGS sequence"/>
</dbReference>
<organism evidence="6 7">
    <name type="scientific">Postia placenta MAD-698-R-SB12</name>
    <dbReference type="NCBI Taxonomy" id="670580"/>
    <lineage>
        <taxon>Eukaryota</taxon>
        <taxon>Fungi</taxon>
        <taxon>Dikarya</taxon>
        <taxon>Basidiomycota</taxon>
        <taxon>Agaricomycotina</taxon>
        <taxon>Agaricomycetes</taxon>
        <taxon>Polyporales</taxon>
        <taxon>Adustoporiaceae</taxon>
        <taxon>Rhodonia</taxon>
    </lineage>
</organism>
<evidence type="ECO:0000259" key="5">
    <source>
        <dbReference type="SMART" id="SM00709"/>
    </source>
</evidence>
<dbReference type="Pfam" id="PF22794">
    <property type="entry name" value="jr-ZPR1"/>
    <property type="match status" value="2"/>
</dbReference>
<dbReference type="OrthoDB" id="308464at2759"/>
<keyword evidence="3" id="KW-0863">Zinc-finger</keyword>
<dbReference type="SMART" id="SM00709">
    <property type="entry name" value="Zpr1"/>
    <property type="match status" value="1"/>
</dbReference>
<dbReference type="InterPro" id="IPR042451">
    <property type="entry name" value="ZPR1_A/B_dom"/>
</dbReference>
<dbReference type="Gene3D" id="2.60.120.1040">
    <property type="entry name" value="ZPR1, A/B domain"/>
    <property type="match status" value="2"/>
</dbReference>
<feature type="domain" description="Zinc finger ZPR1-type" evidence="5">
    <location>
        <begin position="44"/>
        <end position="207"/>
    </location>
</feature>
<sequence>MASQNLFPTIGTIADTTDKLPEQPVLETRTVELDDDRPVQEIDSLCMKCGEQGVTRLLLTSIPYFREVVVMSFRCESCGWSNNEIQSAGAIRPDGTVYTVRALLREDLNRQLVKSSTCTIEIPEFELTIPAGKDLSADQPLRRIENEAAFTKIQTIIDGFREILADNEDEEVESKEPLVQKALEKDTPMKPFTLRLDDPSGNSFIEFLGKGILDQVHEELSEKVFRASDSHTGDNAFENFLKKLKALKNVEQPFTIILDDPLANSYLQNLYAPDPDPNMTIEVYDRTWEQNEELGLNDMKVENYEQDVETPENSVPEAQ</sequence>
<dbReference type="EMBL" id="KZ110594">
    <property type="protein sequence ID" value="OSX64242.1"/>
    <property type="molecule type" value="Genomic_DNA"/>
</dbReference>
<dbReference type="AlphaFoldDB" id="A0A1X6N6Y3"/>
<dbReference type="GO" id="GO:0008270">
    <property type="term" value="F:zinc ion binding"/>
    <property type="evidence" value="ECO:0007669"/>
    <property type="project" value="UniProtKB-KW"/>
</dbReference>
<dbReference type="InterPro" id="IPR040141">
    <property type="entry name" value="ZPR1"/>
</dbReference>
<evidence type="ECO:0000256" key="4">
    <source>
        <dbReference type="ARBA" id="ARBA00022833"/>
    </source>
</evidence>
<dbReference type="PANTHER" id="PTHR10876">
    <property type="entry name" value="ZINC FINGER PROTEIN ZPR1"/>
    <property type="match status" value="1"/>
</dbReference>
<name>A0A1X6N6Y3_9APHY</name>
<accession>A0A1X6N6Y3</accession>
<dbReference type="GeneID" id="36329709"/>
<evidence type="ECO:0000313" key="7">
    <source>
        <dbReference type="Proteomes" id="UP000194127"/>
    </source>
</evidence>
<protein>
    <recommendedName>
        <fullName evidence="5">Zinc finger ZPR1-type domain-containing protein</fullName>
    </recommendedName>
</protein>
<dbReference type="InterPro" id="IPR004457">
    <property type="entry name" value="Znf_ZPR1"/>
</dbReference>
<keyword evidence="4" id="KW-0862">Zinc</keyword>
<keyword evidence="2" id="KW-0479">Metal-binding</keyword>
<gene>
    <name evidence="6" type="ORF">POSPLADRAFT_1137136</name>
</gene>